<dbReference type="PANTHER" id="PTHR21021">
    <property type="entry name" value="GAF/PUTATIVE CYTOSKELETAL PROTEIN"/>
    <property type="match status" value="1"/>
</dbReference>
<accession>A0AAD9NTP4</accession>
<protein>
    <recommendedName>
        <fullName evidence="2">TIP41-like protein</fullName>
    </recommendedName>
</protein>
<evidence type="ECO:0000313" key="4">
    <source>
        <dbReference type="EMBL" id="KAK2182422.1"/>
    </source>
</evidence>
<dbReference type="GO" id="GO:0005829">
    <property type="term" value="C:cytosol"/>
    <property type="evidence" value="ECO:0007669"/>
    <property type="project" value="TreeGrafter"/>
</dbReference>
<evidence type="ECO:0000256" key="1">
    <source>
        <dbReference type="ARBA" id="ARBA00006658"/>
    </source>
</evidence>
<evidence type="ECO:0000256" key="3">
    <source>
        <dbReference type="SAM" id="MobiDB-lite"/>
    </source>
</evidence>
<proteinExistence type="inferred from homology"/>
<comment type="similarity">
    <text evidence="1">Belongs to the TIP41 family.</text>
</comment>
<feature type="region of interest" description="Disordered" evidence="3">
    <location>
        <begin position="261"/>
        <end position="297"/>
    </location>
</feature>
<name>A0AAD9NTP4_RIDPI</name>
<dbReference type="Pfam" id="PF04176">
    <property type="entry name" value="TIP41"/>
    <property type="match status" value="1"/>
</dbReference>
<dbReference type="EMBL" id="JAODUO010000354">
    <property type="protein sequence ID" value="KAK2182422.1"/>
    <property type="molecule type" value="Genomic_DNA"/>
</dbReference>
<gene>
    <name evidence="4" type="ORF">NP493_354g01027</name>
</gene>
<dbReference type="InterPro" id="IPR007303">
    <property type="entry name" value="TIP41-like"/>
</dbReference>
<dbReference type="GO" id="GO:0031929">
    <property type="term" value="P:TOR signaling"/>
    <property type="evidence" value="ECO:0007669"/>
    <property type="project" value="TreeGrafter"/>
</dbReference>
<evidence type="ECO:0000313" key="5">
    <source>
        <dbReference type="Proteomes" id="UP001209878"/>
    </source>
</evidence>
<evidence type="ECO:0000256" key="2">
    <source>
        <dbReference type="ARBA" id="ARBA00018951"/>
    </source>
</evidence>
<keyword evidence="5" id="KW-1185">Reference proteome</keyword>
<sequence>MTSVLKKEPVTAEFCFRDWTVTASESHILCSEGPERHSFESQLKLPNLPEMVFASNSLCVRHDSGFGVKFTALDALRLVDAEHDLMKVAVAQEWQEARADCEHIKDTAHPFDWTFTTNYQGTVFSNGESQMTVKPTTEKIDVEKLKVRDKIHFYADILLFEDELSDNGCSVLRVKIRVMPTLLFILLRFYLRVDGVLVRTNDTRYFHEAGTDYMLREFCSKESRVTDLRVPLHILTDPNVIGEHLTTTSETTERLQFPPVTARPEKPQTETVTSTSLDTCAVSPDLSDDTGKCDTTS</sequence>
<feature type="compositionally biased region" description="Polar residues" evidence="3">
    <location>
        <begin position="269"/>
        <end position="278"/>
    </location>
</feature>
<dbReference type="InterPro" id="IPR051330">
    <property type="entry name" value="Phosphatase_reg/MetRdx"/>
</dbReference>
<reference evidence="4" key="1">
    <citation type="journal article" date="2023" name="Mol. Biol. Evol.">
        <title>Third-Generation Sequencing Reveals the Adaptive Role of the Epigenome in Three Deep-Sea Polychaetes.</title>
        <authorList>
            <person name="Perez M."/>
            <person name="Aroh O."/>
            <person name="Sun Y."/>
            <person name="Lan Y."/>
            <person name="Juniper S.K."/>
            <person name="Young C.R."/>
            <person name="Angers B."/>
            <person name="Qian P.Y."/>
        </authorList>
    </citation>
    <scope>NUCLEOTIDE SEQUENCE</scope>
    <source>
        <strain evidence="4">R07B-5</strain>
    </source>
</reference>
<dbReference type="PANTHER" id="PTHR21021:SF16">
    <property type="entry name" value="TIP41-LIKE PROTEIN"/>
    <property type="match status" value="1"/>
</dbReference>
<dbReference type="Proteomes" id="UP001209878">
    <property type="component" value="Unassembled WGS sequence"/>
</dbReference>
<dbReference type="AlphaFoldDB" id="A0AAD9NTP4"/>
<comment type="caution">
    <text evidence="4">The sequence shown here is derived from an EMBL/GenBank/DDBJ whole genome shotgun (WGS) entry which is preliminary data.</text>
</comment>
<organism evidence="4 5">
    <name type="scientific">Ridgeia piscesae</name>
    <name type="common">Tubeworm</name>
    <dbReference type="NCBI Taxonomy" id="27915"/>
    <lineage>
        <taxon>Eukaryota</taxon>
        <taxon>Metazoa</taxon>
        <taxon>Spiralia</taxon>
        <taxon>Lophotrochozoa</taxon>
        <taxon>Annelida</taxon>
        <taxon>Polychaeta</taxon>
        <taxon>Sedentaria</taxon>
        <taxon>Canalipalpata</taxon>
        <taxon>Sabellida</taxon>
        <taxon>Siboglinidae</taxon>
        <taxon>Ridgeia</taxon>
    </lineage>
</organism>